<name>A0A5B7F367_PORTR</name>
<feature type="region of interest" description="Disordered" evidence="1">
    <location>
        <begin position="22"/>
        <end position="43"/>
    </location>
</feature>
<dbReference type="AlphaFoldDB" id="A0A5B7F367"/>
<evidence type="ECO:0000256" key="1">
    <source>
        <dbReference type="SAM" id="MobiDB-lite"/>
    </source>
</evidence>
<protein>
    <submittedName>
        <fullName evidence="2">Uncharacterized protein</fullName>
    </submittedName>
</protein>
<gene>
    <name evidence="2" type="ORF">E2C01_033345</name>
</gene>
<feature type="compositionally biased region" description="Basic and acidic residues" evidence="1">
    <location>
        <begin position="22"/>
        <end position="32"/>
    </location>
</feature>
<dbReference type="Proteomes" id="UP000324222">
    <property type="component" value="Unassembled WGS sequence"/>
</dbReference>
<organism evidence="2 3">
    <name type="scientific">Portunus trituberculatus</name>
    <name type="common">Swimming crab</name>
    <name type="synonym">Neptunus trituberculatus</name>
    <dbReference type="NCBI Taxonomy" id="210409"/>
    <lineage>
        <taxon>Eukaryota</taxon>
        <taxon>Metazoa</taxon>
        <taxon>Ecdysozoa</taxon>
        <taxon>Arthropoda</taxon>
        <taxon>Crustacea</taxon>
        <taxon>Multicrustacea</taxon>
        <taxon>Malacostraca</taxon>
        <taxon>Eumalacostraca</taxon>
        <taxon>Eucarida</taxon>
        <taxon>Decapoda</taxon>
        <taxon>Pleocyemata</taxon>
        <taxon>Brachyura</taxon>
        <taxon>Eubrachyura</taxon>
        <taxon>Portunoidea</taxon>
        <taxon>Portunidae</taxon>
        <taxon>Portuninae</taxon>
        <taxon>Portunus</taxon>
    </lineage>
</organism>
<reference evidence="2 3" key="1">
    <citation type="submission" date="2019-05" db="EMBL/GenBank/DDBJ databases">
        <title>Another draft genome of Portunus trituberculatus and its Hox gene families provides insights of decapod evolution.</title>
        <authorList>
            <person name="Jeong J.-H."/>
            <person name="Song I."/>
            <person name="Kim S."/>
            <person name="Choi T."/>
            <person name="Kim D."/>
            <person name="Ryu S."/>
            <person name="Kim W."/>
        </authorList>
    </citation>
    <scope>NUCLEOTIDE SEQUENCE [LARGE SCALE GENOMIC DNA]</scope>
    <source>
        <tissue evidence="2">Muscle</tissue>
    </source>
</reference>
<proteinExistence type="predicted"/>
<accession>A0A5B7F367</accession>
<keyword evidence="3" id="KW-1185">Reference proteome</keyword>
<evidence type="ECO:0000313" key="2">
    <source>
        <dbReference type="EMBL" id="MPC39796.1"/>
    </source>
</evidence>
<sequence length="221" mass="24087">MTSPDEAEIVCYLLSRVDYATRPKAPDTRPPDTRTLGIQHQASSTKTLGSGLQVLGTKHQAFWHLLPGTGHWAPSSSLADQPLPHRRRRHHLGHANVLLALRLSFLTPPGICFLISGFVNQADATIITARVLPSPQSACREVLHRHLQRAALRSEAPAGVVGRAAAQCSLNTVPSRLLPLTPSKIVCLRRSPNLGFTADFPASKFKIVLFQSFVLPVISLH</sequence>
<dbReference type="EMBL" id="VSRR010004481">
    <property type="protein sequence ID" value="MPC39796.1"/>
    <property type="molecule type" value="Genomic_DNA"/>
</dbReference>
<comment type="caution">
    <text evidence="2">The sequence shown here is derived from an EMBL/GenBank/DDBJ whole genome shotgun (WGS) entry which is preliminary data.</text>
</comment>
<evidence type="ECO:0000313" key="3">
    <source>
        <dbReference type="Proteomes" id="UP000324222"/>
    </source>
</evidence>